<dbReference type="Proteomes" id="UP000277204">
    <property type="component" value="Unassembled WGS sequence"/>
</dbReference>
<gene>
    <name evidence="1" type="ORF">SMRZ_LOCUS1183</name>
</gene>
<organism evidence="1 2">
    <name type="scientific">Schistosoma margrebowiei</name>
    <dbReference type="NCBI Taxonomy" id="48269"/>
    <lineage>
        <taxon>Eukaryota</taxon>
        <taxon>Metazoa</taxon>
        <taxon>Spiralia</taxon>
        <taxon>Lophotrochozoa</taxon>
        <taxon>Platyhelminthes</taxon>
        <taxon>Trematoda</taxon>
        <taxon>Digenea</taxon>
        <taxon>Strigeidida</taxon>
        <taxon>Schistosomatoidea</taxon>
        <taxon>Schistosomatidae</taxon>
        <taxon>Schistosoma</taxon>
    </lineage>
</organism>
<keyword evidence="2" id="KW-1185">Reference proteome</keyword>
<evidence type="ECO:0000313" key="2">
    <source>
        <dbReference type="Proteomes" id="UP000277204"/>
    </source>
</evidence>
<dbReference type="EMBL" id="UZAI01000249">
    <property type="protein sequence ID" value="VDO50460.1"/>
    <property type="molecule type" value="Genomic_DNA"/>
</dbReference>
<proteinExistence type="predicted"/>
<sequence>MKTTSEGKHLIHWTAQSQLDITDDLALLSQIHEQMQMKTTSVAASASVSLSTHNRKSKILKQNMKNTNKTTFDGKLWKIWNLSSS</sequence>
<dbReference type="AlphaFoldDB" id="A0A183LBK8"/>
<name>A0A183LBK8_9TREM</name>
<protein>
    <submittedName>
        <fullName evidence="1">Uncharacterized protein</fullName>
    </submittedName>
</protein>
<accession>A0A183LBK8</accession>
<evidence type="ECO:0000313" key="1">
    <source>
        <dbReference type="EMBL" id="VDO50460.1"/>
    </source>
</evidence>
<reference evidence="1 2" key="1">
    <citation type="submission" date="2018-11" db="EMBL/GenBank/DDBJ databases">
        <authorList>
            <consortium name="Pathogen Informatics"/>
        </authorList>
    </citation>
    <scope>NUCLEOTIDE SEQUENCE [LARGE SCALE GENOMIC DNA]</scope>
    <source>
        <strain evidence="1 2">Zambia</strain>
    </source>
</reference>